<evidence type="ECO:0000313" key="1">
    <source>
        <dbReference type="EMBL" id="MBB4888302.1"/>
    </source>
</evidence>
<dbReference type="AlphaFoldDB" id="A0A7W7PFZ6"/>
<reference evidence="1 2" key="1">
    <citation type="submission" date="2020-08" db="EMBL/GenBank/DDBJ databases">
        <title>Genomic Encyclopedia of Type Strains, Phase III (KMG-III): the genomes of soil and plant-associated and newly described type strains.</title>
        <authorList>
            <person name="Whitman W."/>
        </authorList>
    </citation>
    <scope>NUCLEOTIDE SEQUENCE [LARGE SCALE GENOMIC DNA]</scope>
    <source>
        <strain evidence="1 2">CECT 3265</strain>
    </source>
</reference>
<comment type="caution">
    <text evidence="1">The sequence shown here is derived from an EMBL/GenBank/DDBJ whole genome shotgun (WGS) entry which is preliminary data.</text>
</comment>
<sequence>MTQSRTFQLSLTTQGPAYPPSEVMDGNGDFVVIGRINRDNGAGGVSQTWGSAIVSADSPLPKFGEHQPYEIVRELPDHPAQFSPADNEIVLHTLPLPLPCNNYPMVFAPEQCPDAHLVNRPSYPFHEVAVPDLRAQDGPKVTEPVTLGKWAEARGELEVRLVDGGTAAEFTCDFSGMLPNSLYTVMSLREHDLDPDGPTRPGPLGVPNAFVTDQDGKGRYRAVLPDPFPAPGTGGNRIVNVIVLWMSYQQNYGGAIGWFGLGGDIHAQLKLQGPSFMEFVTTAK</sequence>
<accession>A0A7W7PFZ6</accession>
<dbReference type="RefSeq" id="WP_229822595.1">
    <property type="nucleotide sequence ID" value="NZ_BMRW01000007.1"/>
</dbReference>
<gene>
    <name evidence="1" type="ORF">FHS38_004371</name>
</gene>
<protein>
    <submittedName>
        <fullName evidence="1">Uncharacterized protein</fullName>
    </submittedName>
</protein>
<dbReference type="EMBL" id="JACHJG010000009">
    <property type="protein sequence ID" value="MBB4888302.1"/>
    <property type="molecule type" value="Genomic_DNA"/>
</dbReference>
<organism evidence="1 2">
    <name type="scientific">Streptomyces netropsis</name>
    <name type="common">Streptoverticillium netropsis</name>
    <dbReference type="NCBI Taxonomy" id="55404"/>
    <lineage>
        <taxon>Bacteria</taxon>
        <taxon>Bacillati</taxon>
        <taxon>Actinomycetota</taxon>
        <taxon>Actinomycetes</taxon>
        <taxon>Kitasatosporales</taxon>
        <taxon>Streptomycetaceae</taxon>
        <taxon>Streptomyces</taxon>
    </lineage>
</organism>
<keyword evidence="2" id="KW-1185">Reference proteome</keyword>
<name>A0A7W7PFZ6_STRNE</name>
<dbReference type="Proteomes" id="UP000556436">
    <property type="component" value="Unassembled WGS sequence"/>
</dbReference>
<evidence type="ECO:0000313" key="2">
    <source>
        <dbReference type="Proteomes" id="UP000556436"/>
    </source>
</evidence>
<proteinExistence type="predicted"/>